<dbReference type="InterPro" id="IPR050902">
    <property type="entry name" value="ABC_Transporter_SBP"/>
</dbReference>
<accession>K0NNK1</accession>
<proteinExistence type="predicted"/>
<reference evidence="3 4" key="1">
    <citation type="journal article" date="2013" name="Environ. Microbiol.">
        <title>Complete genome, catabolic sub-proteomes and key-metabolites of Desulfobacula toluolica Tol2, a marine, aromatic compound-degrading, sulfate-reducing bacterium.</title>
        <authorList>
            <person name="Wohlbrand L."/>
            <person name="Jacob J.H."/>
            <person name="Kube M."/>
            <person name="Mussmann M."/>
            <person name="Jarling R."/>
            <person name="Beck A."/>
            <person name="Amann R."/>
            <person name="Wilkes H."/>
            <person name="Reinhardt R."/>
            <person name="Rabus R."/>
        </authorList>
    </citation>
    <scope>NUCLEOTIDE SEQUENCE [LARGE SCALE GENOMIC DNA]</scope>
    <source>
        <strain evidence="4">DSM 7467 / Tol2</strain>
    </source>
</reference>
<dbReference type="KEGG" id="dto:TOL2_C34210"/>
<dbReference type="RefSeq" id="WP_014958767.1">
    <property type="nucleotide sequence ID" value="NC_018645.1"/>
</dbReference>
<dbReference type="OrthoDB" id="9787830at2"/>
<dbReference type="STRING" id="651182.TOL2_C34210"/>
<dbReference type="PANTHER" id="PTHR30535">
    <property type="entry name" value="VITAMIN B12-BINDING PROTEIN"/>
    <property type="match status" value="1"/>
</dbReference>
<name>K0NNK1_DESTT</name>
<protein>
    <submittedName>
        <fullName evidence="3">ABC transporter, cobalamide binding protein</fullName>
    </submittedName>
</protein>
<organism evidence="3 4">
    <name type="scientific">Desulfobacula toluolica (strain DSM 7467 / Tol2)</name>
    <dbReference type="NCBI Taxonomy" id="651182"/>
    <lineage>
        <taxon>Bacteria</taxon>
        <taxon>Pseudomonadati</taxon>
        <taxon>Thermodesulfobacteriota</taxon>
        <taxon>Desulfobacteria</taxon>
        <taxon>Desulfobacterales</taxon>
        <taxon>Desulfobacteraceae</taxon>
        <taxon>Desulfobacula</taxon>
    </lineage>
</organism>
<dbReference type="Pfam" id="PF01497">
    <property type="entry name" value="Peripla_BP_2"/>
    <property type="match status" value="1"/>
</dbReference>
<keyword evidence="4" id="KW-1185">Reference proteome</keyword>
<gene>
    <name evidence="3" type="ordered locus">TOL2_C34210</name>
</gene>
<dbReference type="Proteomes" id="UP000007347">
    <property type="component" value="Chromosome"/>
</dbReference>
<dbReference type="GO" id="GO:0071281">
    <property type="term" value="P:cellular response to iron ion"/>
    <property type="evidence" value="ECO:0007669"/>
    <property type="project" value="TreeGrafter"/>
</dbReference>
<evidence type="ECO:0000256" key="1">
    <source>
        <dbReference type="SAM" id="MobiDB-lite"/>
    </source>
</evidence>
<dbReference type="AlphaFoldDB" id="K0NNK1"/>
<dbReference type="PANTHER" id="PTHR30535:SF34">
    <property type="entry name" value="MOLYBDATE-BINDING PROTEIN MOLA"/>
    <property type="match status" value="1"/>
</dbReference>
<feature type="region of interest" description="Disordered" evidence="1">
    <location>
        <begin position="299"/>
        <end position="326"/>
    </location>
</feature>
<dbReference type="SUPFAM" id="SSF53807">
    <property type="entry name" value="Helical backbone' metal receptor"/>
    <property type="match status" value="1"/>
</dbReference>
<feature type="domain" description="Fe/B12 periplasmic-binding" evidence="2">
    <location>
        <begin position="41"/>
        <end position="292"/>
    </location>
</feature>
<evidence type="ECO:0000259" key="2">
    <source>
        <dbReference type="PROSITE" id="PS50983"/>
    </source>
</evidence>
<dbReference type="Gene3D" id="3.40.50.1980">
    <property type="entry name" value="Nitrogenase molybdenum iron protein domain"/>
    <property type="match status" value="2"/>
</dbReference>
<evidence type="ECO:0000313" key="3">
    <source>
        <dbReference type="EMBL" id="CCK81578.1"/>
    </source>
</evidence>
<evidence type="ECO:0000313" key="4">
    <source>
        <dbReference type="Proteomes" id="UP000007347"/>
    </source>
</evidence>
<sequence>MKTIKNFKPSFGLCIILAVFVILFLCGTKKSFAAGQAFPKRVISLSPIITETIYLVGAQDSLIANTTYCNIPEQAGLKEKIGSVTHMNVEKIISLCPDLVIASALTRERQLIILERQHITILRAENPKTFEQMCDMTLTIGQKLGKESTAKVIVEKARTEVAHVMKKTCGLKKPRVFLQIGLKPLHSANKDMFINEYIRYGGGVNIAEHESSGIYSREKVIQENPQVILIATMGTSKKAGLIERQRWMSFQGIDAVKNKRLHVLDPEMICSPTPATFVKGLRLIVPLIHPEIACLELEHPESDSPKSDSPKLVHTEVAHQEVSVEP</sequence>
<dbReference type="EMBL" id="FO203503">
    <property type="protein sequence ID" value="CCK81578.1"/>
    <property type="molecule type" value="Genomic_DNA"/>
</dbReference>
<dbReference type="PROSITE" id="PS50983">
    <property type="entry name" value="FE_B12_PBP"/>
    <property type="match status" value="1"/>
</dbReference>
<dbReference type="HOGENOM" id="CLU_038034_2_5_7"/>
<feature type="compositionally biased region" description="Basic and acidic residues" evidence="1">
    <location>
        <begin position="299"/>
        <end position="319"/>
    </location>
</feature>
<dbReference type="InterPro" id="IPR002491">
    <property type="entry name" value="ABC_transptr_periplasmic_BD"/>
</dbReference>